<proteinExistence type="predicted"/>
<accession>A0ACB9WAK1</accession>
<name>A0ACB9WAK1_CHAAC</name>
<evidence type="ECO:0000313" key="2">
    <source>
        <dbReference type="Proteomes" id="UP001057452"/>
    </source>
</evidence>
<gene>
    <name evidence="1" type="ORF">KUCAC02_018813</name>
</gene>
<comment type="caution">
    <text evidence="1">The sequence shown here is derived from an EMBL/GenBank/DDBJ whole genome shotgun (WGS) entry which is preliminary data.</text>
</comment>
<dbReference type="EMBL" id="CM043801">
    <property type="protein sequence ID" value="KAI4809962.1"/>
    <property type="molecule type" value="Genomic_DNA"/>
</dbReference>
<protein>
    <submittedName>
        <fullName evidence="1">Uncharacterized protein</fullName>
    </submittedName>
</protein>
<dbReference type="Proteomes" id="UP001057452">
    <property type="component" value="Chromosome 17"/>
</dbReference>
<keyword evidence="2" id="KW-1185">Reference proteome</keyword>
<evidence type="ECO:0000313" key="1">
    <source>
        <dbReference type="EMBL" id="KAI4809962.1"/>
    </source>
</evidence>
<organism evidence="1 2">
    <name type="scientific">Chaenocephalus aceratus</name>
    <name type="common">Blackfin icefish</name>
    <name type="synonym">Chaenichthys aceratus</name>
    <dbReference type="NCBI Taxonomy" id="36190"/>
    <lineage>
        <taxon>Eukaryota</taxon>
        <taxon>Metazoa</taxon>
        <taxon>Chordata</taxon>
        <taxon>Craniata</taxon>
        <taxon>Vertebrata</taxon>
        <taxon>Euteleostomi</taxon>
        <taxon>Actinopterygii</taxon>
        <taxon>Neopterygii</taxon>
        <taxon>Teleostei</taxon>
        <taxon>Neoteleostei</taxon>
        <taxon>Acanthomorphata</taxon>
        <taxon>Eupercaria</taxon>
        <taxon>Perciformes</taxon>
        <taxon>Notothenioidei</taxon>
        <taxon>Channichthyidae</taxon>
        <taxon>Chaenocephalus</taxon>
    </lineage>
</organism>
<sequence length="124" mass="13316">MAVGVSKLCVDTPNNWDQHAFICGQNSSNNGSFFFRTVQRNDTANTLTPTETRVKEIRFTVNGSMIKCEFTVPNLNASNTRSSAATTFSLLLGNGSIDGSNGALQPHAVLLLLSVLALSVLLRV</sequence>
<reference evidence="1" key="1">
    <citation type="submission" date="2022-05" db="EMBL/GenBank/DDBJ databases">
        <title>Chromosome-level genome of Chaenocephalus aceratus.</title>
        <authorList>
            <person name="Park H."/>
        </authorList>
    </citation>
    <scope>NUCLEOTIDE SEQUENCE</scope>
    <source>
        <strain evidence="1">KU_202001</strain>
    </source>
</reference>